<feature type="compositionally biased region" description="Low complexity" evidence="1">
    <location>
        <begin position="808"/>
        <end position="824"/>
    </location>
</feature>
<feature type="region of interest" description="Disordered" evidence="1">
    <location>
        <begin position="359"/>
        <end position="379"/>
    </location>
</feature>
<dbReference type="AlphaFoldDB" id="A0AAN8WQ74"/>
<feature type="region of interest" description="Disordered" evidence="1">
    <location>
        <begin position="694"/>
        <end position="772"/>
    </location>
</feature>
<keyword evidence="3" id="KW-1185">Reference proteome</keyword>
<evidence type="ECO:0000256" key="1">
    <source>
        <dbReference type="SAM" id="MobiDB-lite"/>
    </source>
</evidence>
<name>A0AAN8WQ74_HALRR</name>
<comment type="caution">
    <text evidence="2">The sequence shown here is derived from an EMBL/GenBank/DDBJ whole genome shotgun (WGS) entry which is preliminary data.</text>
</comment>
<reference evidence="2 3" key="1">
    <citation type="submission" date="2023-11" db="EMBL/GenBank/DDBJ databases">
        <title>Halocaridina rubra genome assembly.</title>
        <authorList>
            <person name="Smith C."/>
        </authorList>
    </citation>
    <scope>NUCLEOTIDE SEQUENCE [LARGE SCALE GENOMIC DNA]</scope>
    <source>
        <strain evidence="2">EP-1</strain>
        <tissue evidence="2">Whole</tissue>
    </source>
</reference>
<feature type="region of interest" description="Disordered" evidence="1">
    <location>
        <begin position="28"/>
        <end position="49"/>
    </location>
</feature>
<evidence type="ECO:0000313" key="3">
    <source>
        <dbReference type="Proteomes" id="UP001381693"/>
    </source>
</evidence>
<organism evidence="2 3">
    <name type="scientific">Halocaridina rubra</name>
    <name type="common">Hawaiian red shrimp</name>
    <dbReference type="NCBI Taxonomy" id="373956"/>
    <lineage>
        <taxon>Eukaryota</taxon>
        <taxon>Metazoa</taxon>
        <taxon>Ecdysozoa</taxon>
        <taxon>Arthropoda</taxon>
        <taxon>Crustacea</taxon>
        <taxon>Multicrustacea</taxon>
        <taxon>Malacostraca</taxon>
        <taxon>Eumalacostraca</taxon>
        <taxon>Eucarida</taxon>
        <taxon>Decapoda</taxon>
        <taxon>Pleocyemata</taxon>
        <taxon>Caridea</taxon>
        <taxon>Atyoidea</taxon>
        <taxon>Atyidae</taxon>
        <taxon>Halocaridina</taxon>
    </lineage>
</organism>
<feature type="region of interest" description="Disordered" evidence="1">
    <location>
        <begin position="806"/>
        <end position="827"/>
    </location>
</feature>
<feature type="compositionally biased region" description="Polar residues" evidence="1">
    <location>
        <begin position="697"/>
        <end position="736"/>
    </location>
</feature>
<accession>A0AAN8WQ74</accession>
<dbReference type="EMBL" id="JAXCGZ010020786">
    <property type="protein sequence ID" value="KAK7065444.1"/>
    <property type="molecule type" value="Genomic_DNA"/>
</dbReference>
<dbReference type="Proteomes" id="UP001381693">
    <property type="component" value="Unassembled WGS sequence"/>
</dbReference>
<gene>
    <name evidence="2" type="ORF">SK128_023167</name>
</gene>
<proteinExistence type="predicted"/>
<sequence length="1126" mass="127485">MVKFSSFIENLHCSSVDGIVNNTKNRMSKEAEKVPDLQKQEESSAQTEDQYVPPWRAACDAWVTINVLDTPGENTPVYQLYNAYINDNPDDYMDIGQFGKVLRSRFPYRKRRRGKQGQQVYVYQDVALRNKTSSTNESEKMKNFTQMSLQSPPDEAGPPIVVGNNSGGRLLTTPTTYEEESSDTLPDNSVKRYNLDESHIRLSPNSKRQKVSKDRGFYGLSHNKARFKTFSNHPDHTQMIEMMTKLLEEDKQNRVNGEKGKIPAKDRHMQLSQDKDTKISGKQSDIMQWTKVKHINVNSLQLNQYDKMKASETTDINHMLYSDANFIGKITQKNGFRTKQNLRSNVTLFKQKGDEKKTFDSSVGELQHPSDVNPSYSTSEDEKYASAGLCRMAIGRRWIDTNLVDMPGVQTAAEDICQAYAEDNPDEPLAFTSLALLIRGKYPGRRKRISIGKETKYIFRDISLKKEFIRISTDHPTVTLEKPSRRLPIKETTFKLQQTTESEKHSASNYLLFVPQSETKTTVPYIGSYPVKKSMVSGTGSRRKESSKPLSISSQPGTSFVLAKSSDLPAPLHNEQNNHSFSIASLYNDYDISYSESKAEPPYGDGQQSVQNAPHDLEYITQKLPDMDVSDYIEAELLEINEMNTGLQNYTFSIKIPSGNQEVPYSFGSHEQFTTWRPSRQLESPDPFPAPKESCTPIINQDTSDQEVNTGKTRNSRIGKSVNVNPEINLNCTEKSLVSKKSRRNQTRSSNSKKKKSPETVRNFRGLEVEDPASFETTNEYFSSNLEKDSQFTNIPPYNFYYDKDNLSNNSRSSSRSPTSVSPSCLALHYPSQENDTYTPSLSEATNSNPFVASPTPSHLEEKIINISNNENNSEYRKTFRSVIITAKYILSERGATSENYIEKKLEKAIIENNPAVHYSDSINYDSITSESEPNSCVAGSILKDLVISQPTHISKFLQHHQACPGLGCSPECKALRAAYIHVTIFRHRCEVHKTFNNIISKHAKQCRLVFCGVEFCQFVKHELHQSGVSVLPMQLLKERLILEEEFKKCEAYGMHDGDLHCRHLRNPLLPSKNLGTKRRKGSEEPVTDVTMDTNIILPDTPNGNALSVPLMKTIELVKNLYQISS</sequence>
<feature type="region of interest" description="Disordered" evidence="1">
    <location>
        <begin position="132"/>
        <end position="169"/>
    </location>
</feature>
<evidence type="ECO:0000313" key="2">
    <source>
        <dbReference type="EMBL" id="KAK7065444.1"/>
    </source>
</evidence>
<feature type="region of interest" description="Disordered" evidence="1">
    <location>
        <begin position="534"/>
        <end position="556"/>
    </location>
</feature>
<protein>
    <submittedName>
        <fullName evidence="2">Uncharacterized protein</fullName>
    </submittedName>
</protein>
<feature type="compositionally biased region" description="Basic and acidic residues" evidence="1">
    <location>
        <begin position="28"/>
        <end position="42"/>
    </location>
</feature>
<feature type="compositionally biased region" description="Basic residues" evidence="1">
    <location>
        <begin position="738"/>
        <end position="756"/>
    </location>
</feature>